<keyword evidence="3 5" id="KW-1133">Transmembrane helix</keyword>
<accession>A0A9D4FWS0</accession>
<sequence>MMIHIITALLLVTQLIVLSSGQPSLGRLSALQPAFLGRAVSVLLDPDLLVTTDLLSELKWKVKFAGQNEFDDIRIGYTQNHSPDGVVLELNNVSKAWNKALILASFKNITSNAAELLLQEFENNCGHIYVMSYPAQPGDSGKIAYVPTKSVMDLKDGVNISIAFSVTMTFLRHNQFIRTVEPLNYKLVFDIYNVTSPEWYIVRCDTHTAKAYWLLEDTNVLRLFVGRPILNPLCSTKECSNCICLAIGDHISCSTFSKSVNISIGSTKLDVDVVQSYEGYNVYTVKKDFTEAHHMAKLTCSVAFPETGQMFITEAFIYIFVPPDAVTLDISELKEGYPLNITCSVSIARPPPKIEMFLGDKRIAEATQIEVFYHSTQFYRSYITLTSVNRTWNNMILNCSVLLRTINDAYMYWESKSQILNYKYPPIEVSMVPPSIPDNILPWYNFDISCTLTDHNTDCSFAWYADSRDIILNIVTNSNISSNIHVQMPHTSGGGGHRISCRVRCEEFFLEMIKNVKVIVPHAPVITIRDSKLFGIGGSVKILLTCVVDSYPLSNVSWIHPANRKMISRCEHKSECIMVTSELVESYLMIECTAVNKYGEHRKGLEVLPSETKSQEGFPCLPTSAGVGGAAVCVFVFVFFCFAKRFRNTQKRHSMQTRPNTIANVDAQLLDVLSKDSLPTVDIESKDELLYEDIDQTIPKSDSFDLDSTQPSCTRRYDVLGTSNTYYLTPQY</sequence>
<reference evidence="7" key="2">
    <citation type="submission" date="2020-11" db="EMBL/GenBank/DDBJ databases">
        <authorList>
            <person name="McCartney M.A."/>
            <person name="Auch B."/>
            <person name="Kono T."/>
            <person name="Mallez S."/>
            <person name="Becker A."/>
            <person name="Gohl D.M."/>
            <person name="Silverstein K.A.T."/>
            <person name="Koren S."/>
            <person name="Bechman K.B."/>
            <person name="Herman A."/>
            <person name="Abrahante J.E."/>
            <person name="Garbe J."/>
        </authorList>
    </citation>
    <scope>NUCLEOTIDE SEQUENCE</scope>
    <source>
        <strain evidence="7">Duluth1</strain>
        <tissue evidence="7">Whole animal</tissue>
    </source>
</reference>
<evidence type="ECO:0000256" key="4">
    <source>
        <dbReference type="ARBA" id="ARBA00023136"/>
    </source>
</evidence>
<keyword evidence="4 5" id="KW-0472">Membrane</keyword>
<evidence type="ECO:0000256" key="1">
    <source>
        <dbReference type="ARBA" id="ARBA00004167"/>
    </source>
</evidence>
<evidence type="ECO:0000256" key="3">
    <source>
        <dbReference type="ARBA" id="ARBA00022989"/>
    </source>
</evidence>
<dbReference type="Proteomes" id="UP000828390">
    <property type="component" value="Unassembled WGS sequence"/>
</dbReference>
<protein>
    <recommendedName>
        <fullName evidence="9">Ig-like domain-containing protein</fullName>
    </recommendedName>
</protein>
<dbReference type="PANTHER" id="PTHR12035:SF125">
    <property type="entry name" value="SIALIC ACID-BINDING IG-LIKE LECTIN 5"/>
    <property type="match status" value="1"/>
</dbReference>
<dbReference type="GO" id="GO:0033691">
    <property type="term" value="F:sialic acid binding"/>
    <property type="evidence" value="ECO:0007669"/>
    <property type="project" value="TreeGrafter"/>
</dbReference>
<dbReference type="OrthoDB" id="6111094at2759"/>
<keyword evidence="2 5" id="KW-0812">Transmembrane</keyword>
<reference evidence="7" key="1">
    <citation type="journal article" date="2019" name="bioRxiv">
        <title>The Genome of the Zebra Mussel, Dreissena polymorpha: A Resource for Invasive Species Research.</title>
        <authorList>
            <person name="McCartney M.A."/>
            <person name="Auch B."/>
            <person name="Kono T."/>
            <person name="Mallez S."/>
            <person name="Zhang Y."/>
            <person name="Obille A."/>
            <person name="Becker A."/>
            <person name="Abrahante J.E."/>
            <person name="Garbe J."/>
            <person name="Badalamenti J.P."/>
            <person name="Herman A."/>
            <person name="Mangelson H."/>
            <person name="Liachko I."/>
            <person name="Sullivan S."/>
            <person name="Sone E.D."/>
            <person name="Koren S."/>
            <person name="Silverstein K.A.T."/>
            <person name="Beckman K.B."/>
            <person name="Gohl D.M."/>
        </authorList>
    </citation>
    <scope>NUCLEOTIDE SEQUENCE</scope>
    <source>
        <strain evidence="7">Duluth1</strain>
        <tissue evidence="7">Whole animal</tissue>
    </source>
</reference>
<keyword evidence="6" id="KW-0732">Signal</keyword>
<feature type="chain" id="PRO_5038954113" description="Ig-like domain-containing protein" evidence="6">
    <location>
        <begin position="22"/>
        <end position="732"/>
    </location>
</feature>
<evidence type="ECO:0000256" key="2">
    <source>
        <dbReference type="ARBA" id="ARBA00022692"/>
    </source>
</evidence>
<proteinExistence type="predicted"/>
<dbReference type="GO" id="GO:0005886">
    <property type="term" value="C:plasma membrane"/>
    <property type="evidence" value="ECO:0007669"/>
    <property type="project" value="TreeGrafter"/>
</dbReference>
<dbReference type="InterPro" id="IPR036179">
    <property type="entry name" value="Ig-like_dom_sf"/>
</dbReference>
<dbReference type="InterPro" id="IPR051036">
    <property type="entry name" value="SIGLEC"/>
</dbReference>
<organism evidence="7 8">
    <name type="scientific">Dreissena polymorpha</name>
    <name type="common">Zebra mussel</name>
    <name type="synonym">Mytilus polymorpha</name>
    <dbReference type="NCBI Taxonomy" id="45954"/>
    <lineage>
        <taxon>Eukaryota</taxon>
        <taxon>Metazoa</taxon>
        <taxon>Spiralia</taxon>
        <taxon>Lophotrochozoa</taxon>
        <taxon>Mollusca</taxon>
        <taxon>Bivalvia</taxon>
        <taxon>Autobranchia</taxon>
        <taxon>Heteroconchia</taxon>
        <taxon>Euheterodonta</taxon>
        <taxon>Imparidentia</taxon>
        <taxon>Neoheterodontei</taxon>
        <taxon>Myida</taxon>
        <taxon>Dreissenoidea</taxon>
        <taxon>Dreissenidae</taxon>
        <taxon>Dreissena</taxon>
    </lineage>
</organism>
<keyword evidence="8" id="KW-1185">Reference proteome</keyword>
<dbReference type="Gene3D" id="2.60.40.10">
    <property type="entry name" value="Immunoglobulins"/>
    <property type="match status" value="1"/>
</dbReference>
<comment type="subcellular location">
    <subcellularLocation>
        <location evidence="1">Membrane</location>
        <topology evidence="1">Single-pass membrane protein</topology>
    </subcellularLocation>
</comment>
<dbReference type="EMBL" id="JAIWYP010000006">
    <property type="protein sequence ID" value="KAH3806440.1"/>
    <property type="molecule type" value="Genomic_DNA"/>
</dbReference>
<evidence type="ECO:0008006" key="9">
    <source>
        <dbReference type="Google" id="ProtNLM"/>
    </source>
</evidence>
<evidence type="ECO:0000256" key="6">
    <source>
        <dbReference type="SAM" id="SignalP"/>
    </source>
</evidence>
<dbReference type="AlphaFoldDB" id="A0A9D4FWS0"/>
<evidence type="ECO:0000313" key="8">
    <source>
        <dbReference type="Proteomes" id="UP000828390"/>
    </source>
</evidence>
<dbReference type="GO" id="GO:0007155">
    <property type="term" value="P:cell adhesion"/>
    <property type="evidence" value="ECO:0007669"/>
    <property type="project" value="TreeGrafter"/>
</dbReference>
<feature type="signal peptide" evidence="6">
    <location>
        <begin position="1"/>
        <end position="21"/>
    </location>
</feature>
<comment type="caution">
    <text evidence="7">The sequence shown here is derived from an EMBL/GenBank/DDBJ whole genome shotgun (WGS) entry which is preliminary data.</text>
</comment>
<gene>
    <name evidence="7" type="ORF">DPMN_134761</name>
</gene>
<dbReference type="PANTHER" id="PTHR12035">
    <property type="entry name" value="SIALIC ACID BINDING IMMUNOGLOBULIN-LIKE LECTIN"/>
    <property type="match status" value="1"/>
</dbReference>
<evidence type="ECO:0000313" key="7">
    <source>
        <dbReference type="EMBL" id="KAH3806440.1"/>
    </source>
</evidence>
<dbReference type="SUPFAM" id="SSF48726">
    <property type="entry name" value="Immunoglobulin"/>
    <property type="match status" value="1"/>
</dbReference>
<name>A0A9D4FWS0_DREPO</name>
<evidence type="ECO:0000256" key="5">
    <source>
        <dbReference type="SAM" id="Phobius"/>
    </source>
</evidence>
<feature type="transmembrane region" description="Helical" evidence="5">
    <location>
        <begin position="625"/>
        <end position="643"/>
    </location>
</feature>
<dbReference type="InterPro" id="IPR013783">
    <property type="entry name" value="Ig-like_fold"/>
</dbReference>